<dbReference type="Gene3D" id="2.102.10.10">
    <property type="entry name" value="Rieske [2Fe-2S] iron-sulphur domain"/>
    <property type="match status" value="1"/>
</dbReference>
<comment type="caution">
    <text evidence="7">The sequence shown here is derived from an EMBL/GenBank/DDBJ whole genome shotgun (WGS) entry which is preliminary data.</text>
</comment>
<dbReference type="EMBL" id="AYKH01000012">
    <property type="protein sequence ID" value="ROO27606.1"/>
    <property type="molecule type" value="Genomic_DNA"/>
</dbReference>
<evidence type="ECO:0000256" key="5">
    <source>
        <dbReference type="ARBA" id="ARBA00023014"/>
    </source>
</evidence>
<dbReference type="GO" id="GO:0046872">
    <property type="term" value="F:metal ion binding"/>
    <property type="evidence" value="ECO:0007669"/>
    <property type="project" value="UniProtKB-KW"/>
</dbReference>
<dbReference type="PROSITE" id="PS51296">
    <property type="entry name" value="RIESKE"/>
    <property type="match status" value="1"/>
</dbReference>
<evidence type="ECO:0000256" key="4">
    <source>
        <dbReference type="ARBA" id="ARBA00023004"/>
    </source>
</evidence>
<evidence type="ECO:0000313" key="7">
    <source>
        <dbReference type="EMBL" id="ROO27606.1"/>
    </source>
</evidence>
<dbReference type="PANTHER" id="PTHR21266">
    <property type="entry name" value="IRON-SULFUR DOMAIN CONTAINING PROTEIN"/>
    <property type="match status" value="1"/>
</dbReference>
<protein>
    <submittedName>
        <fullName evidence="7">Rieske (2Fe-2S) protein</fullName>
    </submittedName>
</protein>
<dbReference type="SUPFAM" id="SSF55961">
    <property type="entry name" value="Bet v1-like"/>
    <property type="match status" value="1"/>
</dbReference>
<dbReference type="Pfam" id="PF00355">
    <property type="entry name" value="Rieske"/>
    <property type="match status" value="1"/>
</dbReference>
<dbReference type="GO" id="GO:0016491">
    <property type="term" value="F:oxidoreductase activity"/>
    <property type="evidence" value="ECO:0007669"/>
    <property type="project" value="UniProtKB-KW"/>
</dbReference>
<keyword evidence="2" id="KW-0479">Metal-binding</keyword>
<dbReference type="Pfam" id="PF19112">
    <property type="entry name" value="VanA_C"/>
    <property type="match status" value="1"/>
</dbReference>
<gene>
    <name evidence="7" type="ORF">SAOR_07030</name>
</gene>
<evidence type="ECO:0000256" key="3">
    <source>
        <dbReference type="ARBA" id="ARBA00023002"/>
    </source>
</evidence>
<organism evidence="7 8">
    <name type="scientific">Salinisphaera orenii MK-B5</name>
    <dbReference type="NCBI Taxonomy" id="856730"/>
    <lineage>
        <taxon>Bacteria</taxon>
        <taxon>Pseudomonadati</taxon>
        <taxon>Pseudomonadota</taxon>
        <taxon>Gammaproteobacteria</taxon>
        <taxon>Salinisphaerales</taxon>
        <taxon>Salinisphaeraceae</taxon>
        <taxon>Salinisphaera</taxon>
    </lineage>
</organism>
<proteinExistence type="predicted"/>
<feature type="domain" description="Rieske" evidence="6">
    <location>
        <begin position="11"/>
        <end position="112"/>
    </location>
</feature>
<keyword evidence="3" id="KW-0560">Oxidoreductase</keyword>
<keyword evidence="1" id="KW-0001">2Fe-2S</keyword>
<keyword evidence="8" id="KW-1185">Reference proteome</keyword>
<dbReference type="GO" id="GO:0051537">
    <property type="term" value="F:2 iron, 2 sulfur cluster binding"/>
    <property type="evidence" value="ECO:0007669"/>
    <property type="project" value="UniProtKB-KW"/>
</dbReference>
<dbReference type="InterPro" id="IPR017941">
    <property type="entry name" value="Rieske_2Fe-2S"/>
</dbReference>
<dbReference type="Proteomes" id="UP000283993">
    <property type="component" value="Unassembled WGS sequence"/>
</dbReference>
<evidence type="ECO:0000256" key="2">
    <source>
        <dbReference type="ARBA" id="ARBA00022723"/>
    </source>
</evidence>
<dbReference type="CDD" id="cd08878">
    <property type="entry name" value="RHO_alpha_C_DMO-like"/>
    <property type="match status" value="1"/>
</dbReference>
<evidence type="ECO:0000256" key="1">
    <source>
        <dbReference type="ARBA" id="ARBA00022714"/>
    </source>
</evidence>
<evidence type="ECO:0000259" key="6">
    <source>
        <dbReference type="PROSITE" id="PS51296"/>
    </source>
</evidence>
<dbReference type="AlphaFoldDB" id="A0A423PPQ5"/>
<dbReference type="InterPro" id="IPR044043">
    <property type="entry name" value="VanA_C_cat"/>
</dbReference>
<keyword evidence="4" id="KW-0408">Iron</keyword>
<reference evidence="7 8" key="1">
    <citation type="submission" date="2013-10" db="EMBL/GenBank/DDBJ databases">
        <title>Salinisphaera orenii MK-B5 Genome Sequencing.</title>
        <authorList>
            <person name="Lai Q."/>
            <person name="Li C."/>
            <person name="Shao Z."/>
        </authorList>
    </citation>
    <scope>NUCLEOTIDE SEQUENCE [LARGE SCALE GENOMIC DNA]</scope>
    <source>
        <strain evidence="7 8">MK-B5</strain>
    </source>
</reference>
<dbReference type="PANTHER" id="PTHR21266:SF60">
    <property type="entry name" value="3-KETOSTEROID-9-ALPHA-MONOOXYGENASE, OXYGENASE COMPONENT"/>
    <property type="match status" value="1"/>
</dbReference>
<name>A0A423PPQ5_9GAMM</name>
<accession>A0A423PPQ5</accession>
<keyword evidence="5" id="KW-0411">Iron-sulfur</keyword>
<dbReference type="InterPro" id="IPR036922">
    <property type="entry name" value="Rieske_2Fe-2S_sf"/>
</dbReference>
<dbReference type="InterPro" id="IPR050584">
    <property type="entry name" value="Cholesterol_7-desaturase"/>
</dbReference>
<dbReference type="RefSeq" id="WP_123630799.1">
    <property type="nucleotide sequence ID" value="NZ_AYKH01000012.1"/>
</dbReference>
<dbReference type="Gene3D" id="3.90.380.10">
    <property type="entry name" value="Naphthalene 1,2-dioxygenase Alpha Subunit, Chain A, domain 1"/>
    <property type="match status" value="1"/>
</dbReference>
<dbReference type="SUPFAM" id="SSF50022">
    <property type="entry name" value="ISP domain"/>
    <property type="match status" value="1"/>
</dbReference>
<sequence>MTTRTYPINAWYAAAWAHEIEHELNARTVCERDLVIYRKTTGDVVALEDACWHRLLPLSLGKLVDDDVMCGYHGLKYDDEGRCVFMPSQETINPSACVRAFPVSEQHGLIWVWTGDPALADPAKVPDFHWNTDPNLAGKGGTFYSMGCDYRLLVDNLMDLTHETFVHAGSIGHDAITRTPFEIDHTDTDVTMTRWMHNFDAPPFWAWQLGRDVPVDRWHIINFQAPSTVVGDVGVAETGTGADQGDRSKGVTGYFMAAITPETATTCHYFWNFVRDHHVDDPQWTEDLNKAHVNGDNGVYEQDVTVLEAQQRAIDKQPRQPFYSLNIDAGALWARRLIDRMIEEEGEIFRRPAPERASAG</sequence>
<evidence type="ECO:0000313" key="8">
    <source>
        <dbReference type="Proteomes" id="UP000283993"/>
    </source>
</evidence>